<dbReference type="InterPro" id="IPR002035">
    <property type="entry name" value="VWF_A"/>
</dbReference>
<dbReference type="AlphaFoldDB" id="A0A914EN21"/>
<feature type="compositionally biased region" description="Low complexity" evidence="1">
    <location>
        <begin position="57"/>
        <end position="75"/>
    </location>
</feature>
<dbReference type="PANTHER" id="PTHR24020">
    <property type="entry name" value="COLLAGEN ALPHA"/>
    <property type="match status" value="1"/>
</dbReference>
<dbReference type="Pfam" id="PF00092">
    <property type="entry name" value="VWA"/>
    <property type="match status" value="1"/>
</dbReference>
<dbReference type="Proteomes" id="UP000887540">
    <property type="component" value="Unplaced"/>
</dbReference>
<name>A0A914EN21_9BILA</name>
<feature type="region of interest" description="Disordered" evidence="1">
    <location>
        <begin position="55"/>
        <end position="83"/>
    </location>
</feature>
<dbReference type="InterPro" id="IPR050525">
    <property type="entry name" value="ECM_Assembly_Org"/>
</dbReference>
<keyword evidence="3" id="KW-1185">Reference proteome</keyword>
<feature type="domain" description="VWFA" evidence="2">
    <location>
        <begin position="108"/>
        <end position="278"/>
    </location>
</feature>
<organism evidence="3 4">
    <name type="scientific">Acrobeloides nanus</name>
    <dbReference type="NCBI Taxonomy" id="290746"/>
    <lineage>
        <taxon>Eukaryota</taxon>
        <taxon>Metazoa</taxon>
        <taxon>Ecdysozoa</taxon>
        <taxon>Nematoda</taxon>
        <taxon>Chromadorea</taxon>
        <taxon>Rhabditida</taxon>
        <taxon>Tylenchina</taxon>
        <taxon>Cephalobomorpha</taxon>
        <taxon>Cephaloboidea</taxon>
        <taxon>Cephalobidae</taxon>
        <taxon>Acrobeloides</taxon>
    </lineage>
</organism>
<dbReference type="PANTHER" id="PTHR24020:SF84">
    <property type="entry name" value="VWFA DOMAIN-CONTAINING PROTEIN"/>
    <property type="match status" value="1"/>
</dbReference>
<dbReference type="PROSITE" id="PS50234">
    <property type="entry name" value="VWFA"/>
    <property type="match status" value="1"/>
</dbReference>
<dbReference type="SMART" id="SM00327">
    <property type="entry name" value="VWA"/>
    <property type="match status" value="1"/>
</dbReference>
<accession>A0A914EN21</accession>
<dbReference type="SUPFAM" id="SSF53300">
    <property type="entry name" value="vWA-like"/>
    <property type="match status" value="1"/>
</dbReference>
<sequence>MSAADRAKFEATSVSTTEKMLTTSKFLRKRIRTTTVSDILLQKVEEVSTTRKPFFRKSSTANSPTTTPTPLTTTTFKRRSTSTTKPIRRKLFGANIQNGDDKAICPMDLLFILDSSGSVQTFYEDQKKFLNEFLSVIELGENAHRVAMLQFAGNKMHKTEWPYDAYNNTMELLRAFNQMRHITGTTYIGSALNSAIRVLEGRRRDVPNIVLLLSDGFSQDDASFPASEIRRLANNQFYAVSITELSNRDYLTNLVGDADRVYVGPESEDLKNTIIDKLRCRA</sequence>
<dbReference type="Gene3D" id="3.40.50.410">
    <property type="entry name" value="von Willebrand factor, type A domain"/>
    <property type="match status" value="1"/>
</dbReference>
<proteinExistence type="predicted"/>
<evidence type="ECO:0000256" key="1">
    <source>
        <dbReference type="SAM" id="MobiDB-lite"/>
    </source>
</evidence>
<dbReference type="WBParaSite" id="ACRNAN_scaffold965.g23925.t1">
    <property type="protein sequence ID" value="ACRNAN_scaffold965.g23925.t1"/>
    <property type="gene ID" value="ACRNAN_scaffold965.g23925"/>
</dbReference>
<evidence type="ECO:0000313" key="3">
    <source>
        <dbReference type="Proteomes" id="UP000887540"/>
    </source>
</evidence>
<protein>
    <submittedName>
        <fullName evidence="4">VWFA domain-containing protein</fullName>
    </submittedName>
</protein>
<evidence type="ECO:0000259" key="2">
    <source>
        <dbReference type="PROSITE" id="PS50234"/>
    </source>
</evidence>
<evidence type="ECO:0000313" key="4">
    <source>
        <dbReference type="WBParaSite" id="ACRNAN_scaffold965.g23925.t1"/>
    </source>
</evidence>
<dbReference type="InterPro" id="IPR036465">
    <property type="entry name" value="vWFA_dom_sf"/>
</dbReference>
<reference evidence="4" key="1">
    <citation type="submission" date="2022-11" db="UniProtKB">
        <authorList>
            <consortium name="WormBaseParasite"/>
        </authorList>
    </citation>
    <scope>IDENTIFICATION</scope>
</reference>